<comment type="subunit">
    <text evidence="10">Monomer.</text>
</comment>
<dbReference type="GO" id="GO:0052381">
    <property type="term" value="F:tRNA dimethylallyltransferase activity"/>
    <property type="evidence" value="ECO:0007669"/>
    <property type="project" value="UniProtKB-EC"/>
</dbReference>
<dbReference type="InterPro" id="IPR039657">
    <property type="entry name" value="Dimethylallyltransferase"/>
</dbReference>
<dbReference type="Pfam" id="PF01715">
    <property type="entry name" value="IPPT"/>
    <property type="match status" value="1"/>
</dbReference>
<comment type="cofactor">
    <cofactor evidence="1 10">
        <name>Mg(2+)</name>
        <dbReference type="ChEBI" id="CHEBI:18420"/>
    </cofactor>
</comment>
<comment type="similarity">
    <text evidence="3 10 13">Belongs to the IPP transferase family.</text>
</comment>
<comment type="caution">
    <text evidence="14">The sequence shown here is derived from an EMBL/GenBank/DDBJ whole genome shotgun (WGS) entry which is preliminary data.</text>
</comment>
<evidence type="ECO:0000256" key="3">
    <source>
        <dbReference type="ARBA" id="ARBA00005842"/>
    </source>
</evidence>
<evidence type="ECO:0000256" key="1">
    <source>
        <dbReference type="ARBA" id="ARBA00001946"/>
    </source>
</evidence>
<evidence type="ECO:0000256" key="10">
    <source>
        <dbReference type="HAMAP-Rule" id="MF_00185"/>
    </source>
</evidence>
<comment type="function">
    <text evidence="2 10 12">Catalyzes the transfer of a dimethylallyl group onto the adenine at position 37 in tRNAs that read codons beginning with uridine, leading to the formation of N6-(dimethylallyl)adenosine (i(6)A).</text>
</comment>
<feature type="region of interest" description="Interaction with substrate tRNA" evidence="10">
    <location>
        <begin position="157"/>
        <end position="161"/>
    </location>
</feature>
<dbReference type="Gene3D" id="1.10.20.140">
    <property type="match status" value="1"/>
</dbReference>
<dbReference type="InterPro" id="IPR018022">
    <property type="entry name" value="IPT"/>
</dbReference>
<dbReference type="RefSeq" id="WP_310343725.1">
    <property type="nucleotide sequence ID" value="NZ_JAVDXQ010000002.1"/>
</dbReference>
<organism evidence="14 15">
    <name type="scientific">Pelomonas aquatica</name>
    <dbReference type="NCBI Taxonomy" id="431058"/>
    <lineage>
        <taxon>Bacteria</taxon>
        <taxon>Pseudomonadati</taxon>
        <taxon>Pseudomonadota</taxon>
        <taxon>Betaproteobacteria</taxon>
        <taxon>Burkholderiales</taxon>
        <taxon>Sphaerotilaceae</taxon>
        <taxon>Roseateles</taxon>
    </lineage>
</organism>
<keyword evidence="6 10" id="KW-0547">Nucleotide-binding</keyword>
<accession>A0ABU1Z9I2</accession>
<protein>
    <recommendedName>
        <fullName evidence="10">tRNA dimethylallyltransferase</fullName>
        <ecNumber evidence="10">2.5.1.75</ecNumber>
    </recommendedName>
    <alternativeName>
        <fullName evidence="10">Dimethylallyl diphosphate:tRNA dimethylallyltransferase</fullName>
        <shortName evidence="10">DMAPP:tRNA dimethylallyltransferase</shortName>
        <shortName evidence="10">DMATase</shortName>
    </alternativeName>
    <alternativeName>
        <fullName evidence="10">Isopentenyl-diphosphate:tRNA isopentenyltransferase</fullName>
        <shortName evidence="10">IPP transferase</shortName>
        <shortName evidence="10">IPPT</shortName>
        <shortName evidence="10">IPTase</shortName>
    </alternativeName>
</protein>
<evidence type="ECO:0000256" key="2">
    <source>
        <dbReference type="ARBA" id="ARBA00003213"/>
    </source>
</evidence>
<dbReference type="EC" id="2.5.1.75" evidence="10"/>
<feature type="binding site" evidence="10">
    <location>
        <begin position="10"/>
        <end position="15"/>
    </location>
    <ligand>
        <name>substrate</name>
    </ligand>
</feature>
<keyword evidence="5 10" id="KW-0819">tRNA processing</keyword>
<feature type="region of interest" description="Interaction with substrate tRNA" evidence="10">
    <location>
        <begin position="269"/>
        <end position="276"/>
    </location>
</feature>
<evidence type="ECO:0000256" key="8">
    <source>
        <dbReference type="ARBA" id="ARBA00022842"/>
    </source>
</evidence>
<keyword evidence="15" id="KW-1185">Reference proteome</keyword>
<evidence type="ECO:0000256" key="11">
    <source>
        <dbReference type="RuleBase" id="RU003783"/>
    </source>
</evidence>
<dbReference type="HAMAP" id="MF_00185">
    <property type="entry name" value="IPP_trans"/>
    <property type="match status" value="1"/>
</dbReference>
<comment type="catalytic activity">
    <reaction evidence="9 10 11">
        <text>adenosine(37) in tRNA + dimethylallyl diphosphate = N(6)-dimethylallyladenosine(37) in tRNA + diphosphate</text>
        <dbReference type="Rhea" id="RHEA:26482"/>
        <dbReference type="Rhea" id="RHEA-COMP:10162"/>
        <dbReference type="Rhea" id="RHEA-COMP:10375"/>
        <dbReference type="ChEBI" id="CHEBI:33019"/>
        <dbReference type="ChEBI" id="CHEBI:57623"/>
        <dbReference type="ChEBI" id="CHEBI:74411"/>
        <dbReference type="ChEBI" id="CHEBI:74415"/>
        <dbReference type="EC" id="2.5.1.75"/>
    </reaction>
</comment>
<keyword evidence="4 10" id="KW-0808">Transferase</keyword>
<evidence type="ECO:0000256" key="7">
    <source>
        <dbReference type="ARBA" id="ARBA00022840"/>
    </source>
</evidence>
<dbReference type="NCBIfam" id="TIGR00174">
    <property type="entry name" value="miaA"/>
    <property type="match status" value="1"/>
</dbReference>
<evidence type="ECO:0000256" key="4">
    <source>
        <dbReference type="ARBA" id="ARBA00022679"/>
    </source>
</evidence>
<dbReference type="Proteomes" id="UP001180536">
    <property type="component" value="Unassembled WGS sequence"/>
</dbReference>
<dbReference type="PANTHER" id="PTHR11088:SF60">
    <property type="entry name" value="TRNA DIMETHYLALLYLTRANSFERASE"/>
    <property type="match status" value="1"/>
</dbReference>
<evidence type="ECO:0000256" key="12">
    <source>
        <dbReference type="RuleBase" id="RU003784"/>
    </source>
</evidence>
<evidence type="ECO:0000256" key="6">
    <source>
        <dbReference type="ARBA" id="ARBA00022741"/>
    </source>
</evidence>
<evidence type="ECO:0000313" key="15">
    <source>
        <dbReference type="Proteomes" id="UP001180536"/>
    </source>
</evidence>
<gene>
    <name evidence="10" type="primary">miaA</name>
    <name evidence="14" type="ORF">J2X16_001730</name>
</gene>
<feature type="site" description="Interaction with substrate tRNA" evidence="10">
    <location>
        <position position="99"/>
    </location>
</feature>
<keyword evidence="8 10" id="KW-0460">Magnesium</keyword>
<feature type="region of interest" description="Interaction with substrate tRNA" evidence="10">
    <location>
        <begin position="33"/>
        <end position="36"/>
    </location>
</feature>
<feature type="region of interest" description="Interaction with substrate tRNA" evidence="10">
    <location>
        <begin position="237"/>
        <end position="242"/>
    </location>
</feature>
<feature type="site" description="Interaction with substrate tRNA" evidence="10">
    <location>
        <position position="121"/>
    </location>
</feature>
<sequence>MKPVCLAGPTGCGKTAAALAIAEVLPVEIISVDSALVYRGMDIGTAKPSAAEQAAVPHHLIDILDPLDSYSAAEFVRDTKRLAAEISARGKLPLLVGGTMLYFKALFDGLSALPQADAGLRAAIDAEAAQRGWPAMHAELASLDPATAARLAPNDSQRIQRALEVIRLTGQPLSALHAASRDEGLDWPLFSLEPADRGWLHVRLAQRFEQMLAEGLVEEVKALRARGDLSLALPSMRCVGYRQTWEAIDANDFQHLPERGIAATRQLAKRQITWLRSMPQRRVIACDGPQPVAELLAGLQRLLG</sequence>
<reference evidence="14 15" key="1">
    <citation type="submission" date="2023-07" db="EMBL/GenBank/DDBJ databases">
        <title>Sorghum-associated microbial communities from plants grown in Nebraska, USA.</title>
        <authorList>
            <person name="Schachtman D."/>
        </authorList>
    </citation>
    <scope>NUCLEOTIDE SEQUENCE [LARGE SCALE GENOMIC DNA]</scope>
    <source>
        <strain evidence="14 15">BE310</strain>
    </source>
</reference>
<feature type="binding site" evidence="10">
    <location>
        <begin position="8"/>
        <end position="15"/>
    </location>
    <ligand>
        <name>ATP</name>
        <dbReference type="ChEBI" id="CHEBI:30616"/>
    </ligand>
</feature>
<evidence type="ECO:0000256" key="5">
    <source>
        <dbReference type="ARBA" id="ARBA00022694"/>
    </source>
</evidence>
<dbReference type="SUPFAM" id="SSF52540">
    <property type="entry name" value="P-loop containing nucleoside triphosphate hydrolases"/>
    <property type="match status" value="1"/>
</dbReference>
<keyword evidence="7 10" id="KW-0067">ATP-binding</keyword>
<dbReference type="Gene3D" id="3.40.50.300">
    <property type="entry name" value="P-loop containing nucleotide triphosphate hydrolases"/>
    <property type="match status" value="1"/>
</dbReference>
<evidence type="ECO:0000256" key="9">
    <source>
        <dbReference type="ARBA" id="ARBA00049563"/>
    </source>
</evidence>
<evidence type="ECO:0000256" key="13">
    <source>
        <dbReference type="RuleBase" id="RU003785"/>
    </source>
</evidence>
<dbReference type="PANTHER" id="PTHR11088">
    <property type="entry name" value="TRNA DIMETHYLALLYLTRANSFERASE"/>
    <property type="match status" value="1"/>
</dbReference>
<name>A0ABU1Z9I2_9BURK</name>
<dbReference type="InterPro" id="IPR027417">
    <property type="entry name" value="P-loop_NTPase"/>
</dbReference>
<proteinExistence type="inferred from homology"/>
<evidence type="ECO:0000313" key="14">
    <source>
        <dbReference type="EMBL" id="MDR7296391.1"/>
    </source>
</evidence>
<dbReference type="EMBL" id="JAVDXQ010000002">
    <property type="protein sequence ID" value="MDR7296391.1"/>
    <property type="molecule type" value="Genomic_DNA"/>
</dbReference>